<name>A0A4Z1ED79_9HELO</name>
<evidence type="ECO:0000313" key="2">
    <source>
        <dbReference type="Proteomes" id="UP000297777"/>
    </source>
</evidence>
<dbReference type="OrthoDB" id="3944235at2759"/>
<dbReference type="AlphaFoldDB" id="A0A4Z1ED79"/>
<protein>
    <submittedName>
        <fullName evidence="1">Uncharacterized protein</fullName>
    </submittedName>
</protein>
<evidence type="ECO:0000313" key="1">
    <source>
        <dbReference type="EMBL" id="TGO10235.1"/>
    </source>
</evidence>
<keyword evidence="2" id="KW-1185">Reference proteome</keyword>
<dbReference type="Proteomes" id="UP000297777">
    <property type="component" value="Unassembled WGS sequence"/>
</dbReference>
<comment type="caution">
    <text evidence="1">The sequence shown here is derived from an EMBL/GenBank/DDBJ whole genome shotgun (WGS) entry which is preliminary data.</text>
</comment>
<proteinExistence type="predicted"/>
<sequence length="275" mass="30682">MLIAAPGLSRKYWQFIEYCDQQLTLKTSEKQRRFNTNVCLPSRSGRQLVNVKNLTCVAYEAALPAGQTTDKQPLPEDSGRVKSFGKLIELISHRRPVSNILLCGSPAPKTAEVVTKTMPSTTSIPVCYVGEQEGEISQEIKARVNLKPLQPALEDLIHSEDETSDIVPLDECVSISEISVATLLPLVQEQGWLLGSSRQHVPPQSSLQLGEQFALLKTTTYTNGISPQNEDITLLILSEVDYCHDLKSMMPPYILNRKIHEKSIEQFSRTTIYLS</sequence>
<reference evidence="1 2" key="1">
    <citation type="submission" date="2017-12" db="EMBL/GenBank/DDBJ databases">
        <title>Comparative genomics of Botrytis spp.</title>
        <authorList>
            <person name="Valero-Jimenez C.A."/>
            <person name="Tapia P."/>
            <person name="Veloso J."/>
            <person name="Silva-Moreno E."/>
            <person name="Staats M."/>
            <person name="Valdes J.H."/>
            <person name="Van Kan J.A.L."/>
        </authorList>
    </citation>
    <scope>NUCLEOTIDE SEQUENCE [LARGE SCALE GENOMIC DNA]</scope>
    <source>
        <strain evidence="1 2">Bt9001</strain>
    </source>
</reference>
<organism evidence="1 2">
    <name type="scientific">Botrytis tulipae</name>
    <dbReference type="NCBI Taxonomy" id="87230"/>
    <lineage>
        <taxon>Eukaryota</taxon>
        <taxon>Fungi</taxon>
        <taxon>Dikarya</taxon>
        <taxon>Ascomycota</taxon>
        <taxon>Pezizomycotina</taxon>
        <taxon>Leotiomycetes</taxon>
        <taxon>Helotiales</taxon>
        <taxon>Sclerotiniaceae</taxon>
        <taxon>Botrytis</taxon>
    </lineage>
</organism>
<gene>
    <name evidence="1" type="ORF">BTUL_0140g00020</name>
</gene>
<dbReference type="EMBL" id="PQXH01000140">
    <property type="protein sequence ID" value="TGO10235.1"/>
    <property type="molecule type" value="Genomic_DNA"/>
</dbReference>
<accession>A0A4Z1ED79</accession>